<dbReference type="PANTHER" id="PTHR34512:SF30">
    <property type="entry name" value="OUTER MEMBRANE PROTEIN ASSEMBLY FACTOR BAMB"/>
    <property type="match status" value="1"/>
</dbReference>
<dbReference type="Gene3D" id="2.40.10.480">
    <property type="match status" value="1"/>
</dbReference>
<name>A0A5C6C9J5_9BACT</name>
<reference evidence="3 4" key="1">
    <citation type="submission" date="2019-02" db="EMBL/GenBank/DDBJ databases">
        <title>Deep-cultivation of Planctomycetes and their phenomic and genomic characterization uncovers novel biology.</title>
        <authorList>
            <person name="Wiegand S."/>
            <person name="Jogler M."/>
            <person name="Boedeker C."/>
            <person name="Pinto D."/>
            <person name="Vollmers J."/>
            <person name="Rivas-Marin E."/>
            <person name="Kohn T."/>
            <person name="Peeters S.H."/>
            <person name="Heuer A."/>
            <person name="Rast P."/>
            <person name="Oberbeckmann S."/>
            <person name="Bunk B."/>
            <person name="Jeske O."/>
            <person name="Meyerdierks A."/>
            <person name="Storesund J.E."/>
            <person name="Kallscheuer N."/>
            <person name="Luecker S."/>
            <person name="Lage O.M."/>
            <person name="Pohl T."/>
            <person name="Merkel B.J."/>
            <person name="Hornburger P."/>
            <person name="Mueller R.-W."/>
            <person name="Bruemmer F."/>
            <person name="Labrenz M."/>
            <person name="Spormann A.M."/>
            <person name="Op Den Camp H."/>
            <person name="Overmann J."/>
            <person name="Amann R."/>
            <person name="Jetten M.S.M."/>
            <person name="Mascher T."/>
            <person name="Medema M.H."/>
            <person name="Devos D.P."/>
            <person name="Kaster A.-K."/>
            <person name="Ovreas L."/>
            <person name="Rohde M."/>
            <person name="Galperin M.Y."/>
            <person name="Jogler C."/>
        </authorList>
    </citation>
    <scope>NUCLEOTIDE SEQUENCE [LARGE SCALE GENOMIC DNA]</scope>
    <source>
        <strain evidence="3 4">Pla144</strain>
    </source>
</reference>
<evidence type="ECO:0000256" key="1">
    <source>
        <dbReference type="SAM" id="SignalP"/>
    </source>
</evidence>
<dbReference type="InterPro" id="IPR002372">
    <property type="entry name" value="PQQ_rpt_dom"/>
</dbReference>
<dbReference type="PROSITE" id="PS51257">
    <property type="entry name" value="PROKAR_LIPOPROTEIN"/>
    <property type="match status" value="1"/>
</dbReference>
<dbReference type="InterPro" id="IPR011047">
    <property type="entry name" value="Quinoprotein_ADH-like_sf"/>
</dbReference>
<organism evidence="3 4">
    <name type="scientific">Bythopirellula polymerisocia</name>
    <dbReference type="NCBI Taxonomy" id="2528003"/>
    <lineage>
        <taxon>Bacteria</taxon>
        <taxon>Pseudomonadati</taxon>
        <taxon>Planctomycetota</taxon>
        <taxon>Planctomycetia</taxon>
        <taxon>Pirellulales</taxon>
        <taxon>Lacipirellulaceae</taxon>
        <taxon>Bythopirellula</taxon>
    </lineage>
</organism>
<dbReference type="AlphaFoldDB" id="A0A5C6C9J5"/>
<comment type="caution">
    <text evidence="3">The sequence shown here is derived from an EMBL/GenBank/DDBJ whole genome shotgun (WGS) entry which is preliminary data.</text>
</comment>
<dbReference type="Pfam" id="PF13360">
    <property type="entry name" value="PQQ_2"/>
    <property type="match status" value="2"/>
</dbReference>
<dbReference type="Gene3D" id="2.130.10.10">
    <property type="entry name" value="YVTN repeat-like/Quinoprotein amine dehydrogenase"/>
    <property type="match status" value="1"/>
</dbReference>
<keyword evidence="4" id="KW-1185">Reference proteome</keyword>
<dbReference type="PANTHER" id="PTHR34512">
    <property type="entry name" value="CELL SURFACE PROTEIN"/>
    <property type="match status" value="1"/>
</dbReference>
<feature type="domain" description="Pyrrolo-quinoline quinone repeat" evidence="2">
    <location>
        <begin position="320"/>
        <end position="386"/>
    </location>
</feature>
<dbReference type="InterPro" id="IPR015943">
    <property type="entry name" value="WD40/YVTN_repeat-like_dom_sf"/>
</dbReference>
<dbReference type="RefSeq" id="WP_197530946.1">
    <property type="nucleotide sequence ID" value="NZ_SJPS01000012.1"/>
</dbReference>
<sequence length="466" mass="49948" precursor="true">MKRIHLLLTFLVFVSFLGCGGAPSPQEIAALTVTAAEPVQGEEVVAAAQDWPWWRGPHSDGHVLEGDIATTWSATENIAWKVAVPGKGHSSPIVCGENIFLTTADEGAQEQLVLCFDRNTGEQRWQTVIHKGNFMRSHGKNSFASATPTCDGEHIFVAFINGGNLWVTALDFAGQIVWQKTAGEFEAEHGYGPSPVIYKSAVIVNGDNAHASFVAAMDRTTGKLLWRTPRERPGIHGSYGTPFVANIAGKPQLLLSGHQKMSSYDPSTGKLLWHCVGPAEVTANTVAVGEDLVFTSGGYPEKQLLAIRADGEGEVTDTHVVWKKTKGVTYVPSPLFGEGRLYVVNDQGIASCYTASNGEQLWQKRLDGDFSASPILVGDKLLVTNERGMTFVLKAGPEYELISENDLGSGGFASPVLCGNRLLFRTSDSLVCVGSSAAVTDEDKAPGGEQSVRLDLKNFGGPTLSN</sequence>
<proteinExistence type="predicted"/>
<evidence type="ECO:0000259" key="2">
    <source>
        <dbReference type="Pfam" id="PF13360"/>
    </source>
</evidence>
<accession>A0A5C6C9J5</accession>
<dbReference type="EMBL" id="SJPS01000012">
    <property type="protein sequence ID" value="TWU20838.1"/>
    <property type="molecule type" value="Genomic_DNA"/>
</dbReference>
<feature type="domain" description="Pyrrolo-quinoline quinone repeat" evidence="2">
    <location>
        <begin position="110"/>
        <end position="311"/>
    </location>
</feature>
<evidence type="ECO:0000313" key="4">
    <source>
        <dbReference type="Proteomes" id="UP000318437"/>
    </source>
</evidence>
<protein>
    <submittedName>
        <fullName evidence="3">Outer membrane biogenesis protein BamB</fullName>
    </submittedName>
</protein>
<feature type="chain" id="PRO_5022697008" evidence="1">
    <location>
        <begin position="22"/>
        <end position="466"/>
    </location>
</feature>
<dbReference type="SUPFAM" id="SSF50998">
    <property type="entry name" value="Quinoprotein alcohol dehydrogenase-like"/>
    <property type="match status" value="1"/>
</dbReference>
<dbReference type="Proteomes" id="UP000318437">
    <property type="component" value="Unassembled WGS sequence"/>
</dbReference>
<gene>
    <name evidence="3" type="ORF">Pla144_47370</name>
</gene>
<feature type="signal peptide" evidence="1">
    <location>
        <begin position="1"/>
        <end position="21"/>
    </location>
</feature>
<evidence type="ECO:0000313" key="3">
    <source>
        <dbReference type="EMBL" id="TWU20838.1"/>
    </source>
</evidence>
<keyword evidence="1" id="KW-0732">Signal</keyword>